<dbReference type="Pfam" id="PF01022">
    <property type="entry name" value="HTH_5"/>
    <property type="match status" value="1"/>
</dbReference>
<name>A0ABR9PTX8_9BACT</name>
<feature type="region of interest" description="Disordered" evidence="1">
    <location>
        <begin position="209"/>
        <end position="228"/>
    </location>
</feature>
<dbReference type="InterPro" id="IPR036388">
    <property type="entry name" value="WH-like_DNA-bd_sf"/>
</dbReference>
<dbReference type="SUPFAM" id="SSF46785">
    <property type="entry name" value="Winged helix' DNA-binding domain"/>
    <property type="match status" value="1"/>
</dbReference>
<comment type="caution">
    <text evidence="3">The sequence shown here is derived from an EMBL/GenBank/DDBJ whole genome shotgun (WGS) entry which is preliminary data.</text>
</comment>
<reference evidence="3 4" key="1">
    <citation type="submission" date="2020-02" db="EMBL/GenBank/DDBJ databases">
        <authorList>
            <person name="Babadi Z.K."/>
            <person name="Risdian C."/>
            <person name="Ebrahimipour G.H."/>
            <person name="Wink J."/>
        </authorList>
    </citation>
    <scope>NUCLEOTIDE SEQUENCE [LARGE SCALE GENOMIC DNA]</scope>
    <source>
        <strain evidence="3 4">ZKHCc1 1396</strain>
    </source>
</reference>
<dbReference type="InterPro" id="IPR001845">
    <property type="entry name" value="HTH_ArsR_DNA-bd_dom"/>
</dbReference>
<keyword evidence="4" id="KW-1185">Reference proteome</keyword>
<dbReference type="Gene3D" id="1.10.10.10">
    <property type="entry name" value="Winged helix-like DNA-binding domain superfamily/Winged helix DNA-binding domain"/>
    <property type="match status" value="1"/>
</dbReference>
<protein>
    <submittedName>
        <fullName evidence="3">Winged helix-turn-helix transcriptional regulator</fullName>
    </submittedName>
</protein>
<accession>A0ABR9PTX8</accession>
<dbReference type="PANTHER" id="PTHR39168">
    <property type="entry name" value="TRANSCRIPTIONAL REGULATOR-RELATED"/>
    <property type="match status" value="1"/>
</dbReference>
<evidence type="ECO:0000259" key="2">
    <source>
        <dbReference type="PROSITE" id="PS50987"/>
    </source>
</evidence>
<sequence>MERTVDAGPDLATLAGAVGDATRIRMLELLMEGRSLVAKELAFGTGVSPATATVHLKRLEQARLIRSTRQGRNKVFRLATPTVARMVEALMTVAVRGPRASATPEPLRAARYCYDHLAGRLGMGITDALVRDGHLALRRRAFALTPSGEGWFEAFGIELAPLRDQRRQFAHRCLDWSERRDHLAGALGAALASRVFSLGWVERQPDSRGLRVTPSGQRGLRRHFGITP</sequence>
<organism evidence="3 4">
    <name type="scientific">Corallococcus soli</name>
    <dbReference type="NCBI Taxonomy" id="2710757"/>
    <lineage>
        <taxon>Bacteria</taxon>
        <taxon>Pseudomonadati</taxon>
        <taxon>Myxococcota</taxon>
        <taxon>Myxococcia</taxon>
        <taxon>Myxococcales</taxon>
        <taxon>Cystobacterineae</taxon>
        <taxon>Myxococcaceae</taxon>
        <taxon>Corallococcus</taxon>
    </lineage>
</organism>
<dbReference type="CDD" id="cd00090">
    <property type="entry name" value="HTH_ARSR"/>
    <property type="match status" value="1"/>
</dbReference>
<evidence type="ECO:0000313" key="3">
    <source>
        <dbReference type="EMBL" id="MBE4751382.1"/>
    </source>
</evidence>
<dbReference type="EMBL" id="JAAIYO010000008">
    <property type="protein sequence ID" value="MBE4751382.1"/>
    <property type="molecule type" value="Genomic_DNA"/>
</dbReference>
<dbReference type="Proteomes" id="UP001516472">
    <property type="component" value="Unassembled WGS sequence"/>
</dbReference>
<dbReference type="InterPro" id="IPR011991">
    <property type="entry name" value="ArsR-like_HTH"/>
</dbReference>
<evidence type="ECO:0000256" key="1">
    <source>
        <dbReference type="SAM" id="MobiDB-lite"/>
    </source>
</evidence>
<dbReference type="RefSeq" id="WP_193428593.1">
    <property type="nucleotide sequence ID" value="NZ_CBCSIP010000065.1"/>
</dbReference>
<gene>
    <name evidence="3" type="ORF">G4177_24715</name>
</gene>
<dbReference type="PROSITE" id="PS50987">
    <property type="entry name" value="HTH_ARSR_2"/>
    <property type="match status" value="1"/>
</dbReference>
<proteinExistence type="predicted"/>
<dbReference type="InterPro" id="IPR036390">
    <property type="entry name" value="WH_DNA-bd_sf"/>
</dbReference>
<feature type="compositionally biased region" description="Basic residues" evidence="1">
    <location>
        <begin position="219"/>
        <end position="228"/>
    </location>
</feature>
<dbReference type="SMART" id="SM00418">
    <property type="entry name" value="HTH_ARSR"/>
    <property type="match status" value="1"/>
</dbReference>
<feature type="domain" description="HTH arsR-type" evidence="2">
    <location>
        <begin position="3"/>
        <end position="98"/>
    </location>
</feature>
<evidence type="ECO:0000313" key="4">
    <source>
        <dbReference type="Proteomes" id="UP001516472"/>
    </source>
</evidence>
<dbReference type="PANTHER" id="PTHR39168:SF1">
    <property type="entry name" value="TRANSCRIPTIONAL REGULATORY PROTEIN"/>
    <property type="match status" value="1"/>
</dbReference>
<dbReference type="InterPro" id="IPR052543">
    <property type="entry name" value="HTH_Metal-responsive_Reg"/>
</dbReference>